<keyword evidence="2 7" id="KW-0378">Hydrolase</keyword>
<dbReference type="InterPro" id="IPR006103">
    <property type="entry name" value="Glyco_hydro_2_cat"/>
</dbReference>
<dbReference type="InterPro" id="IPR006104">
    <property type="entry name" value="Glyco_hydro_2_N"/>
</dbReference>
<feature type="domain" description="Glycoside hydrolase family 2 immunoglobulin-like beta-sandwich" evidence="4">
    <location>
        <begin position="184"/>
        <end position="280"/>
    </location>
</feature>
<dbReference type="InterPro" id="IPR008979">
    <property type="entry name" value="Galactose-bd-like_sf"/>
</dbReference>
<evidence type="ECO:0000256" key="1">
    <source>
        <dbReference type="ARBA" id="ARBA00007401"/>
    </source>
</evidence>
<dbReference type="Gene3D" id="2.60.120.260">
    <property type="entry name" value="Galactose-binding domain-like"/>
    <property type="match status" value="1"/>
</dbReference>
<dbReference type="Pfam" id="PF02836">
    <property type="entry name" value="Glyco_hydro_2_C"/>
    <property type="match status" value="1"/>
</dbReference>
<gene>
    <name evidence="7" type="ORF">EHS13_05065</name>
</gene>
<dbReference type="InterPro" id="IPR051913">
    <property type="entry name" value="GH2_Domain-Containing"/>
</dbReference>
<dbReference type="OrthoDB" id="9762066at2"/>
<evidence type="ECO:0000313" key="8">
    <source>
        <dbReference type="Proteomes" id="UP000426246"/>
    </source>
</evidence>
<dbReference type="Pfam" id="PF02837">
    <property type="entry name" value="Glyco_hydro_2_N"/>
    <property type="match status" value="1"/>
</dbReference>
<feature type="domain" description="Glycoside hydrolase family 2 catalytic" evidence="5">
    <location>
        <begin position="295"/>
        <end position="468"/>
    </location>
</feature>
<dbReference type="InterPro" id="IPR006102">
    <property type="entry name" value="Ig-like_GH2"/>
</dbReference>
<dbReference type="SUPFAM" id="SSF51445">
    <property type="entry name" value="(Trans)glycosidases"/>
    <property type="match status" value="1"/>
</dbReference>
<dbReference type="SUPFAM" id="SSF49303">
    <property type="entry name" value="beta-Galactosidase/glucuronidase domain"/>
    <property type="match status" value="1"/>
</dbReference>
<dbReference type="InterPro" id="IPR006101">
    <property type="entry name" value="Glyco_hydro_2"/>
</dbReference>
<dbReference type="InterPro" id="IPR013783">
    <property type="entry name" value="Ig-like_fold"/>
</dbReference>
<reference evidence="8" key="1">
    <citation type="submission" date="2018-11" db="EMBL/GenBank/DDBJ databases">
        <title>Complete genome sequence of Paenibacillus sp. ML311-T8.</title>
        <authorList>
            <person name="Nam Y.-D."/>
            <person name="Kang J."/>
            <person name="Chung W.-H."/>
            <person name="Park Y.S."/>
        </authorList>
    </citation>
    <scope>NUCLEOTIDE SEQUENCE [LARGE SCALE GENOMIC DNA]</scope>
    <source>
        <strain evidence="8">ML311-T8</strain>
    </source>
</reference>
<evidence type="ECO:0000313" key="7">
    <source>
        <dbReference type="EMBL" id="QGQ94319.1"/>
    </source>
</evidence>
<dbReference type="RefSeq" id="WP_155699320.1">
    <property type="nucleotide sequence ID" value="NZ_CP034235.1"/>
</dbReference>
<keyword evidence="3" id="KW-0326">Glycosidase</keyword>
<keyword evidence="8" id="KW-1185">Reference proteome</keyword>
<dbReference type="Proteomes" id="UP000426246">
    <property type="component" value="Chromosome"/>
</dbReference>
<dbReference type="Gene3D" id="3.20.20.80">
    <property type="entry name" value="Glycosidases"/>
    <property type="match status" value="1"/>
</dbReference>
<dbReference type="PANTHER" id="PTHR42732">
    <property type="entry name" value="BETA-GALACTOSIDASE"/>
    <property type="match status" value="1"/>
</dbReference>
<dbReference type="AlphaFoldDB" id="A0A6B8RDN6"/>
<dbReference type="EMBL" id="CP034235">
    <property type="protein sequence ID" value="QGQ94319.1"/>
    <property type="molecule type" value="Genomic_DNA"/>
</dbReference>
<comment type="similarity">
    <text evidence="1">Belongs to the glycosyl hydrolase 2 family.</text>
</comment>
<dbReference type="GO" id="GO:0004553">
    <property type="term" value="F:hydrolase activity, hydrolyzing O-glycosyl compounds"/>
    <property type="evidence" value="ECO:0007669"/>
    <property type="project" value="InterPro"/>
</dbReference>
<dbReference type="PANTHER" id="PTHR42732:SF2">
    <property type="entry name" value="BETA-MANNOSIDASE"/>
    <property type="match status" value="1"/>
</dbReference>
<dbReference type="PRINTS" id="PR00132">
    <property type="entry name" value="GLHYDRLASE2"/>
</dbReference>
<proteinExistence type="inferred from homology"/>
<accession>A0A6B8RDN6</accession>
<dbReference type="InterPro" id="IPR036156">
    <property type="entry name" value="Beta-gal/glucu_dom_sf"/>
</dbReference>
<sequence length="913" mass="104071">MSIQFEQTLITSIPRPEYPRPDWQRADWLNLNGAWSFQFDPTNQGKEQVWFTKDAAEFSSIINVPFSWTNPLSGIASSDKGVGWYNRAVKWQPALAGERIFLRFGAVDYISEVWVNGTFVGSHQGGYGTFEFDVTAHWLLDSNNSIVVRAEDYDHSYQTRGKQGYGEIRGIWQTVWLEARSQNYVLDAKFTTHLDGRVEVVSNVIAGQASKAAISFSFADKAVDHTIELDLVEGSNEVRTSFVVANPQLWSPESPFLYEGEILLNSNEQVDSISTYFGIREISTTLFEDRSYRWITLNNKPIYLNGTLDQSFHPEGYFTYPTDQDMHDEIFQMKRLGLNFVRIHIKPEEPRKLYWADKLGLLVMEDMPCFWGNPDEQARTAYENEARELIERDFNHPSIFSWIIFNETWGLKTDSQAANLASDGVKTNDYLPETQEWVRRMYHWVKQVDPTRLVEDNSPCNYDHVETDINTWHFYINGYEEVRTHVTKVVDETFVGSTFNYIGGNVQTDAPLMNSECGNVWGMEFGTGDSDLAWHYRYMMNEFRRHDKMCGFVFTEFRDVLNEFNGYHRIDGSDKQFGYEWFVPDMQIADLHTPDFIVIDAPPCQTVEAGAEISVPLLRSSYSDLYHGQALSLNWELWYDNLGIRTVADAGIQQLAWDGYGVAPLEALSISMPNQAAVAILAIHLTTLEGTSVTRNFITFDVRDEQASNHPGSISVAVTSYVESQWEHSWHAIQEHKVSGGPIGHFAYEIQLPDQEEQAVIYEVELAFEAGAKYLMGQNKTGAIKLASDISFMHGANADPEYNKNSYLMTDAVKQRSNLKVWVDDELVETILLPDDPADSRGVLSWHYQPVNNQLNEAGSYGYLCKIALPSKLAAKLNQKRSFKLVLEAEDGGLALYGRNAGRYPIDLLVKFQ</sequence>
<dbReference type="GO" id="GO:0005975">
    <property type="term" value="P:carbohydrate metabolic process"/>
    <property type="evidence" value="ECO:0007669"/>
    <property type="project" value="InterPro"/>
</dbReference>
<evidence type="ECO:0000256" key="3">
    <source>
        <dbReference type="ARBA" id="ARBA00023295"/>
    </source>
</evidence>
<dbReference type="KEGG" id="ppsc:EHS13_05065"/>
<dbReference type="InterPro" id="IPR017853">
    <property type="entry name" value="GH"/>
</dbReference>
<evidence type="ECO:0000259" key="6">
    <source>
        <dbReference type="Pfam" id="PF02837"/>
    </source>
</evidence>
<evidence type="ECO:0000259" key="5">
    <source>
        <dbReference type="Pfam" id="PF02836"/>
    </source>
</evidence>
<dbReference type="SUPFAM" id="SSF49785">
    <property type="entry name" value="Galactose-binding domain-like"/>
    <property type="match status" value="1"/>
</dbReference>
<protein>
    <submittedName>
        <fullName evidence="7">Glycoside hydrolase family 2</fullName>
    </submittedName>
</protein>
<organism evidence="7 8">
    <name type="scientific">Paenibacillus psychroresistens</name>
    <dbReference type="NCBI Taxonomy" id="1778678"/>
    <lineage>
        <taxon>Bacteria</taxon>
        <taxon>Bacillati</taxon>
        <taxon>Bacillota</taxon>
        <taxon>Bacilli</taxon>
        <taxon>Bacillales</taxon>
        <taxon>Paenibacillaceae</taxon>
        <taxon>Paenibacillus</taxon>
    </lineage>
</organism>
<evidence type="ECO:0000256" key="2">
    <source>
        <dbReference type="ARBA" id="ARBA00022801"/>
    </source>
</evidence>
<dbReference type="Gene3D" id="2.60.40.10">
    <property type="entry name" value="Immunoglobulins"/>
    <property type="match status" value="1"/>
</dbReference>
<name>A0A6B8RDN6_9BACL</name>
<feature type="domain" description="Glycosyl hydrolases family 2 sugar binding" evidence="6">
    <location>
        <begin position="30"/>
        <end position="159"/>
    </location>
</feature>
<dbReference type="Pfam" id="PF00703">
    <property type="entry name" value="Glyco_hydro_2"/>
    <property type="match status" value="1"/>
</dbReference>
<evidence type="ECO:0000259" key="4">
    <source>
        <dbReference type="Pfam" id="PF00703"/>
    </source>
</evidence>